<evidence type="ECO:0000313" key="1">
    <source>
        <dbReference type="EMBL" id="KKU05255.1"/>
    </source>
</evidence>
<accession>A0A0G1Q9F3</accession>
<protein>
    <submittedName>
        <fullName evidence="1">Uncharacterized protein</fullName>
    </submittedName>
</protein>
<sequence length="56" mass="6406">MCSCLRRLSKSQALHLRLDYTFLYNFATHYEVAVHSAMSSEFGKTPQARAPSINRT</sequence>
<proteinExistence type="predicted"/>
<gene>
    <name evidence="1" type="ORF">UX06_C0001G0016</name>
</gene>
<comment type="caution">
    <text evidence="1">The sequence shown here is derived from an EMBL/GenBank/DDBJ whole genome shotgun (WGS) entry which is preliminary data.</text>
</comment>
<organism evidence="1 2">
    <name type="scientific">Candidatus Giovannonibacteria bacterium GW2011_GWA2_45_21</name>
    <dbReference type="NCBI Taxonomy" id="1618649"/>
    <lineage>
        <taxon>Bacteria</taxon>
        <taxon>Candidatus Giovannoniibacteriota</taxon>
    </lineage>
</organism>
<evidence type="ECO:0000313" key="2">
    <source>
        <dbReference type="Proteomes" id="UP000034696"/>
    </source>
</evidence>
<dbReference type="Proteomes" id="UP000034696">
    <property type="component" value="Unassembled WGS sequence"/>
</dbReference>
<dbReference type="AlphaFoldDB" id="A0A0G1Q9F3"/>
<dbReference type="EMBL" id="LCKT01000001">
    <property type="protein sequence ID" value="KKU05255.1"/>
    <property type="molecule type" value="Genomic_DNA"/>
</dbReference>
<reference evidence="1 2" key="1">
    <citation type="journal article" date="2015" name="Nature">
        <title>rRNA introns, odd ribosomes, and small enigmatic genomes across a large radiation of phyla.</title>
        <authorList>
            <person name="Brown C.T."/>
            <person name="Hug L.A."/>
            <person name="Thomas B.C."/>
            <person name="Sharon I."/>
            <person name="Castelle C.J."/>
            <person name="Singh A."/>
            <person name="Wilkins M.J."/>
            <person name="Williams K.H."/>
            <person name="Banfield J.F."/>
        </authorList>
    </citation>
    <scope>NUCLEOTIDE SEQUENCE [LARGE SCALE GENOMIC DNA]</scope>
</reference>
<name>A0A0G1Q9F3_9BACT</name>